<dbReference type="EMBL" id="GEEE01004283">
    <property type="protein sequence ID" value="JAP58942.1"/>
    <property type="molecule type" value="Transcribed_RNA"/>
</dbReference>
<dbReference type="AlphaFoldDB" id="A0A0X3QDK4"/>
<dbReference type="Gene3D" id="3.40.50.12650">
    <property type="match status" value="1"/>
</dbReference>
<accession>A0A0X3QDK4</accession>
<evidence type="ECO:0000313" key="1">
    <source>
        <dbReference type="EMBL" id="JAP58942.1"/>
    </source>
</evidence>
<proteinExistence type="predicted"/>
<organism evidence="1">
    <name type="scientific">Schistocephalus solidus</name>
    <name type="common">Tapeworm</name>
    <dbReference type="NCBI Taxonomy" id="70667"/>
    <lineage>
        <taxon>Eukaryota</taxon>
        <taxon>Metazoa</taxon>
        <taxon>Spiralia</taxon>
        <taxon>Lophotrochozoa</taxon>
        <taxon>Platyhelminthes</taxon>
        <taxon>Cestoda</taxon>
        <taxon>Eucestoda</taxon>
        <taxon>Diphyllobothriidea</taxon>
        <taxon>Diphyllobothriidae</taxon>
        <taxon>Schistocephalus</taxon>
    </lineage>
</organism>
<reference evidence="1" key="1">
    <citation type="submission" date="2016-01" db="EMBL/GenBank/DDBJ databases">
        <title>Reference transcriptome for the parasite Schistocephalus solidus: insights into the molecular evolution of parasitism.</title>
        <authorList>
            <person name="Hebert F.O."/>
            <person name="Grambauer S."/>
            <person name="Barber I."/>
            <person name="Landry C.R."/>
            <person name="Aubin-Horth N."/>
        </authorList>
    </citation>
    <scope>NUCLEOTIDE SEQUENCE</scope>
</reference>
<sequence length="215" mass="23612">MNKSSVEIKPLLSHASSTPFDYEYSSRHLSVKCLHRCETLHLYARHSDLRKSLYFSGLAEALGLAVWLPSKQKRLIEAAASGGCAICSDLLQRQAPTKAAADLVVADMGKLNAHTLRTELCPSTGSSDHRSLLAWRPTGWTHNSVPKKNTSSAAFSRLPCPKLIQDLADCLSVIHTSFGLTILGKHMHSFHVYFLSISNTALVWVLPSSSIRFPS</sequence>
<name>A0A0X3QDK4_SCHSO</name>
<protein>
    <submittedName>
        <fullName evidence="1">Uncharacterized protein</fullName>
    </submittedName>
</protein>
<gene>
    <name evidence="1" type="ORF">TR139968</name>
</gene>